<evidence type="ECO:0000313" key="1">
    <source>
        <dbReference type="EMBL" id="GBO29775.1"/>
    </source>
</evidence>
<dbReference type="AlphaFoldDB" id="A0A4Y2VXY6"/>
<keyword evidence="2" id="KW-1185">Reference proteome</keyword>
<evidence type="ECO:0000313" key="2">
    <source>
        <dbReference type="Proteomes" id="UP000499080"/>
    </source>
</evidence>
<reference evidence="1 2" key="1">
    <citation type="journal article" date="2019" name="Sci. Rep.">
        <title>Orb-weaving spider Araneus ventricosus genome elucidates the spidroin gene catalogue.</title>
        <authorList>
            <person name="Kono N."/>
            <person name="Nakamura H."/>
            <person name="Ohtoshi R."/>
            <person name="Moran D.A.P."/>
            <person name="Shinohara A."/>
            <person name="Yoshida Y."/>
            <person name="Fujiwara M."/>
            <person name="Mori M."/>
            <person name="Tomita M."/>
            <person name="Arakawa K."/>
        </authorList>
    </citation>
    <scope>NUCLEOTIDE SEQUENCE [LARGE SCALE GENOMIC DNA]</scope>
</reference>
<dbReference type="Proteomes" id="UP000499080">
    <property type="component" value="Unassembled WGS sequence"/>
</dbReference>
<dbReference type="GO" id="GO:0003676">
    <property type="term" value="F:nucleic acid binding"/>
    <property type="evidence" value="ECO:0007669"/>
    <property type="project" value="InterPro"/>
</dbReference>
<name>A0A4Y2VXY6_ARAVE</name>
<dbReference type="EMBL" id="BGPR01052961">
    <property type="protein sequence ID" value="GBO29775.1"/>
    <property type="molecule type" value="Genomic_DNA"/>
</dbReference>
<organism evidence="1 2">
    <name type="scientific">Araneus ventricosus</name>
    <name type="common">Orbweaver spider</name>
    <name type="synonym">Epeira ventricosa</name>
    <dbReference type="NCBI Taxonomy" id="182803"/>
    <lineage>
        <taxon>Eukaryota</taxon>
        <taxon>Metazoa</taxon>
        <taxon>Ecdysozoa</taxon>
        <taxon>Arthropoda</taxon>
        <taxon>Chelicerata</taxon>
        <taxon>Arachnida</taxon>
        <taxon>Araneae</taxon>
        <taxon>Araneomorphae</taxon>
        <taxon>Entelegynae</taxon>
        <taxon>Araneoidea</taxon>
        <taxon>Araneidae</taxon>
        <taxon>Araneus</taxon>
    </lineage>
</organism>
<gene>
    <name evidence="1" type="ORF">AVEN_130956_1</name>
</gene>
<sequence>MTGTSFHEYRLKRQQILQVLRSGVNSGFNVNAFVKAVFLFSTSDRAAKQAEKCKRVVVWKTVNAAVSCQTLRRLQRAILIFGVVLNHDNARTHTDVVTQQFLKKFKRDVSDQPAYSPDLATSDFHLFPELKN</sequence>
<dbReference type="InterPro" id="IPR052709">
    <property type="entry name" value="Transposase-MT_Hybrid"/>
</dbReference>
<comment type="caution">
    <text evidence="1">The sequence shown here is derived from an EMBL/GenBank/DDBJ whole genome shotgun (WGS) entry which is preliminary data.</text>
</comment>
<dbReference type="Gene3D" id="3.30.420.10">
    <property type="entry name" value="Ribonuclease H-like superfamily/Ribonuclease H"/>
    <property type="match status" value="1"/>
</dbReference>
<accession>A0A4Y2VXY6</accession>
<dbReference type="PANTHER" id="PTHR46060:SF1">
    <property type="entry name" value="MARINER MOS1 TRANSPOSASE-LIKE PROTEIN"/>
    <property type="match status" value="1"/>
</dbReference>
<proteinExistence type="predicted"/>
<dbReference type="InterPro" id="IPR036397">
    <property type="entry name" value="RNaseH_sf"/>
</dbReference>
<protein>
    <submittedName>
        <fullName evidence="1">Uncharacterized protein</fullName>
    </submittedName>
</protein>
<dbReference type="PANTHER" id="PTHR46060">
    <property type="entry name" value="MARINER MOS1 TRANSPOSASE-LIKE PROTEIN"/>
    <property type="match status" value="1"/>
</dbReference>